<dbReference type="InterPro" id="IPR024983">
    <property type="entry name" value="CHAT_dom"/>
</dbReference>
<accession>A0ABW7N8T0</accession>
<name>A0ABW7N8T0_9BACT</name>
<keyword evidence="1" id="KW-0802">TPR repeat</keyword>
<comment type="caution">
    <text evidence="5">The sequence shown here is derived from an EMBL/GenBank/DDBJ whole genome shotgun (WGS) entry which is preliminary data.</text>
</comment>
<dbReference type="PROSITE" id="PS50005">
    <property type="entry name" value="TPR"/>
    <property type="match status" value="1"/>
</dbReference>
<feature type="signal peptide" evidence="3">
    <location>
        <begin position="1"/>
        <end position="20"/>
    </location>
</feature>
<dbReference type="Proteomes" id="UP001610063">
    <property type="component" value="Unassembled WGS sequence"/>
</dbReference>
<proteinExistence type="predicted"/>
<feature type="region of interest" description="Disordered" evidence="2">
    <location>
        <begin position="802"/>
        <end position="825"/>
    </location>
</feature>
<dbReference type="SUPFAM" id="SSF48452">
    <property type="entry name" value="TPR-like"/>
    <property type="match status" value="2"/>
</dbReference>
<dbReference type="InterPro" id="IPR019734">
    <property type="entry name" value="TPR_rpt"/>
</dbReference>
<reference evidence="5 6" key="1">
    <citation type="journal article" date="2013" name="Int. J. Syst. Evol. Microbiol.">
        <title>Marinoscillum luteum sp. nov., isolated from marine sediment.</title>
        <authorList>
            <person name="Cha I.T."/>
            <person name="Park S.J."/>
            <person name="Kim S.J."/>
            <person name="Kim J.G."/>
            <person name="Jung M.Y."/>
            <person name="Shin K.S."/>
            <person name="Kwon K.K."/>
            <person name="Yang S.H."/>
            <person name="Seo Y.S."/>
            <person name="Rhee S.K."/>
        </authorList>
    </citation>
    <scope>NUCLEOTIDE SEQUENCE [LARGE SCALE GENOMIC DNA]</scope>
    <source>
        <strain evidence="5 6">KCTC 23939</strain>
    </source>
</reference>
<keyword evidence="3" id="KW-0732">Signal</keyword>
<sequence>MTRLYIFALLVLTSFGSALAQYQFENKKAEKLYEKLEQYYAEGDYEGILKNEGQIKELFLSKQDTLGALMNGFLGEAYLYWENDLNKSLGFYQKEYELRSALGKEGGDIKNLIFNLGYIQDELGFYGKTESLYLELLQLEEAASGVKSEDYFISATSLLDHYVFTEEFNKGLDLIKDLKKNVDRKSFEEAMLLKFTGDFYQMSGANRKSEKALLESLEILRENGLYASVEYVSVLNSMGGLYTIIGKIPVAEEVYQEALSIMDRLQGDYSDYELALKGNLALILQLLGNYDEAEEIYLENLTADEEFYGTESFVYGMEAYNLASNYMYAQKYAKAEKYFMIAADVFKADMGQENLYYARVLQNLTYLYTQTRQLDKAKENGLKAIDLVEKAAGDNLYQISFAYYNLGDAYFTDGNIPLAEKYHAQALELRKKGVGTGHSDYAKSTNKMAILNWNKNKLDVALGFYKETFKNYFDQINMIFPILSEDEKSKFYYNNLKPAFEQYNSFIVETSREEKELISEMYNYQLATKGLILYATNKVKDAIVNSNDPALISKYETWIEQKEQLAKLFSASEIPANVRNQKIDSLNASSNALEKELSKASSVFAQTVASRNLTWKDIQTKLKPGEAAVEVIRFRDFTPDSAGVFTDEVYYAALIITDQTKDYPEMVLMRNGKLMETKYLSNYRNAIKYKIDEDFSYKLFWRPIANKLEGIKKVYFSPDGVFNQISIYTLRNPATGNFTLDELEIQLVTNTKDLVALNASPNSENKSYLFGYPNYNMGVLDSKKEEGGSTAKGIVDAASEGRGMSRGVRGSRGADDTDIASLSRGGSLPRGIRGNMLRYMRSNQMLALLPGTKKEVNLIDSLYQLKNASVTTYLSNDALEDSIKNMKSPRTLHIATHGFFLESEEEEMEGQDKYVQNPLLRSGLILAGANSYISEGKISDEVYHHEDGILTAFEAMNLNLDQTELVVLSACETGLGEIKNGEGVYGLQRAFQVAGADAIIMSMWTVDDDATQELMTIFYEEWLGGKTKQEAFIIAQKRLKAKWKSPYYWGAFVMVGI</sequence>
<evidence type="ECO:0000256" key="3">
    <source>
        <dbReference type="SAM" id="SignalP"/>
    </source>
</evidence>
<dbReference type="PANTHER" id="PTHR47689:SF2">
    <property type="entry name" value="TETRATRICOPEPTIDE REPEAT (TPR)-LIKE SUPERFAMILY PROTEIN"/>
    <property type="match status" value="1"/>
</dbReference>
<protein>
    <submittedName>
        <fullName evidence="5">CHAT domain-containing protein</fullName>
    </submittedName>
</protein>
<dbReference type="EMBL" id="JBIPKE010000016">
    <property type="protein sequence ID" value="MFH6983767.1"/>
    <property type="molecule type" value="Genomic_DNA"/>
</dbReference>
<dbReference type="RefSeq" id="WP_395417308.1">
    <property type="nucleotide sequence ID" value="NZ_JBIPKE010000016.1"/>
</dbReference>
<evidence type="ECO:0000313" key="5">
    <source>
        <dbReference type="EMBL" id="MFH6983767.1"/>
    </source>
</evidence>
<dbReference type="Pfam" id="PF13424">
    <property type="entry name" value="TPR_12"/>
    <property type="match status" value="2"/>
</dbReference>
<dbReference type="Gene3D" id="1.25.40.10">
    <property type="entry name" value="Tetratricopeptide repeat domain"/>
    <property type="match status" value="2"/>
</dbReference>
<evidence type="ECO:0000313" key="6">
    <source>
        <dbReference type="Proteomes" id="UP001610063"/>
    </source>
</evidence>
<dbReference type="Pfam" id="PF12770">
    <property type="entry name" value="CHAT"/>
    <property type="match status" value="1"/>
</dbReference>
<feature type="chain" id="PRO_5045734367" evidence="3">
    <location>
        <begin position="21"/>
        <end position="1057"/>
    </location>
</feature>
<evidence type="ECO:0000256" key="2">
    <source>
        <dbReference type="SAM" id="MobiDB-lite"/>
    </source>
</evidence>
<gene>
    <name evidence="5" type="ORF">ACHKAR_09965</name>
</gene>
<dbReference type="SMART" id="SM00028">
    <property type="entry name" value="TPR"/>
    <property type="match status" value="6"/>
</dbReference>
<dbReference type="InterPro" id="IPR011990">
    <property type="entry name" value="TPR-like_helical_dom_sf"/>
</dbReference>
<organism evidence="5 6">
    <name type="scientific">Marinoscillum luteum</name>
    <dbReference type="NCBI Taxonomy" id="861051"/>
    <lineage>
        <taxon>Bacteria</taxon>
        <taxon>Pseudomonadati</taxon>
        <taxon>Bacteroidota</taxon>
        <taxon>Cytophagia</taxon>
        <taxon>Cytophagales</taxon>
        <taxon>Reichenbachiellaceae</taxon>
        <taxon>Marinoscillum</taxon>
    </lineage>
</organism>
<evidence type="ECO:0000256" key="1">
    <source>
        <dbReference type="PROSITE-ProRule" id="PRU00339"/>
    </source>
</evidence>
<feature type="domain" description="CHAT" evidence="4">
    <location>
        <begin position="697"/>
        <end position="1056"/>
    </location>
</feature>
<keyword evidence="6" id="KW-1185">Reference proteome</keyword>
<dbReference type="PANTHER" id="PTHR47689">
    <property type="entry name" value="TETRATRICOPEPTIDE REPEAT (TPR)-LIKE SUPERFAMILY PROTEIN"/>
    <property type="match status" value="1"/>
</dbReference>
<evidence type="ECO:0000259" key="4">
    <source>
        <dbReference type="Pfam" id="PF12770"/>
    </source>
</evidence>
<dbReference type="Pfam" id="PF13374">
    <property type="entry name" value="TPR_10"/>
    <property type="match status" value="1"/>
</dbReference>
<feature type="repeat" description="TPR" evidence="1">
    <location>
        <begin position="400"/>
        <end position="433"/>
    </location>
</feature>